<comment type="caution">
    <text evidence="1">The sequence shown here is derived from an EMBL/GenBank/DDBJ whole genome shotgun (WGS) entry which is preliminary data.</text>
</comment>
<evidence type="ECO:0000313" key="2">
    <source>
        <dbReference type="Proteomes" id="UP000294927"/>
    </source>
</evidence>
<evidence type="ECO:0000313" key="1">
    <source>
        <dbReference type="EMBL" id="TDV54813.1"/>
    </source>
</evidence>
<proteinExistence type="predicted"/>
<dbReference type="OrthoDB" id="3618747at2"/>
<dbReference type="EMBL" id="SOCP01000003">
    <property type="protein sequence ID" value="TDV54813.1"/>
    <property type="molecule type" value="Genomic_DNA"/>
</dbReference>
<accession>A0A4R7VXG2</accession>
<dbReference type="RefSeq" id="WP_133901959.1">
    <property type="nucleotide sequence ID" value="NZ_SOCP01000003.1"/>
</dbReference>
<dbReference type="Proteomes" id="UP000294927">
    <property type="component" value="Unassembled WGS sequence"/>
</dbReference>
<dbReference type="Gene3D" id="3.40.630.30">
    <property type="match status" value="1"/>
</dbReference>
<gene>
    <name evidence="1" type="ORF">CLV71_10353</name>
</gene>
<protein>
    <submittedName>
        <fullName evidence="1">Uncharacterized protein</fullName>
    </submittedName>
</protein>
<dbReference type="AlphaFoldDB" id="A0A4R7VXG2"/>
<organism evidence="1 2">
    <name type="scientific">Actinophytocola oryzae</name>
    <dbReference type="NCBI Taxonomy" id="502181"/>
    <lineage>
        <taxon>Bacteria</taxon>
        <taxon>Bacillati</taxon>
        <taxon>Actinomycetota</taxon>
        <taxon>Actinomycetes</taxon>
        <taxon>Pseudonocardiales</taxon>
        <taxon>Pseudonocardiaceae</taxon>
    </lineage>
</organism>
<keyword evidence="2" id="KW-1185">Reference proteome</keyword>
<name>A0A4R7VXG2_9PSEU</name>
<reference evidence="1 2" key="1">
    <citation type="submission" date="2019-03" db="EMBL/GenBank/DDBJ databases">
        <title>Genomic Encyclopedia of Archaeal and Bacterial Type Strains, Phase II (KMG-II): from individual species to whole genera.</title>
        <authorList>
            <person name="Goeker M."/>
        </authorList>
    </citation>
    <scope>NUCLEOTIDE SEQUENCE [LARGE SCALE GENOMIC DNA]</scope>
    <source>
        <strain evidence="1 2">DSM 45499</strain>
    </source>
</reference>
<sequence>MMTITGYRQTDRPLLSGHWLRGELLGVPDPDAPVLTLPASIEPKNVYVVRDTAVVHFAELDWVHRRARLEIGLRPGTHDLAEVVRLAVRHGFVVLNLRRLYGWVTPAVATPTEPLEAAGFVRETLVPQAIWHAGGPVDRQQWGVLRDD</sequence>